<organism evidence="2 3">
    <name type="scientific">Asaia bogorensis</name>
    <dbReference type="NCBI Taxonomy" id="91915"/>
    <lineage>
        <taxon>Bacteria</taxon>
        <taxon>Pseudomonadati</taxon>
        <taxon>Pseudomonadota</taxon>
        <taxon>Alphaproteobacteria</taxon>
        <taxon>Acetobacterales</taxon>
        <taxon>Acetobacteraceae</taxon>
        <taxon>Asaia</taxon>
    </lineage>
</organism>
<protein>
    <recommendedName>
        <fullName evidence="1">Hedgehog/Intein (Hint) domain-containing protein</fullName>
    </recommendedName>
</protein>
<reference evidence="2 3" key="1">
    <citation type="journal article" date="2014" name="Genome Biol. Evol.">
        <title>Acetic acid bacteria genomes reveal functional traits for adaptation to life in insect guts.</title>
        <authorList>
            <person name="Chouaia B."/>
            <person name="Gaiarsa S."/>
            <person name="Crotti E."/>
            <person name="Comandatore F."/>
            <person name="Degli Esposti M."/>
            <person name="Ricci I."/>
            <person name="Alma A."/>
            <person name="Favia G."/>
            <person name="Bandi C."/>
            <person name="Daffonchio D."/>
        </authorList>
    </citation>
    <scope>NUCLEOTIDE SEQUENCE [LARGE SCALE GENOMIC DNA]</scope>
    <source>
        <strain evidence="2 3">SF2.1</strain>
    </source>
</reference>
<dbReference type="EMBL" id="CBLX010000004">
    <property type="protein sequence ID" value="CDG38787.1"/>
    <property type="molecule type" value="Genomic_DNA"/>
</dbReference>
<dbReference type="Proteomes" id="UP000027583">
    <property type="component" value="Unassembled WGS sequence"/>
</dbReference>
<feature type="domain" description="Hedgehog/Intein (Hint)" evidence="1">
    <location>
        <begin position="409"/>
        <end position="546"/>
    </location>
</feature>
<dbReference type="InterPro" id="IPR012332">
    <property type="entry name" value="Autotransporter_pectin_lyase_C"/>
</dbReference>
<dbReference type="InterPro" id="IPR028992">
    <property type="entry name" value="Hedgehog/Intein_dom"/>
</dbReference>
<evidence type="ECO:0000313" key="2">
    <source>
        <dbReference type="EMBL" id="CDG38787.1"/>
    </source>
</evidence>
<accession>A0A060QJ31</accession>
<dbReference type="Pfam" id="PF13403">
    <property type="entry name" value="Hint_2"/>
    <property type="match status" value="1"/>
</dbReference>
<comment type="caution">
    <text evidence="2">The sequence shown here is derived from an EMBL/GenBank/DDBJ whole genome shotgun (WGS) entry which is preliminary data.</text>
</comment>
<evidence type="ECO:0000313" key="3">
    <source>
        <dbReference type="Proteomes" id="UP000027583"/>
    </source>
</evidence>
<dbReference type="AlphaFoldDB" id="A0A060QJ31"/>
<sequence length="761" mass="76479">MAIRRTTSGATITSGATNYVAGGQVTSGDLVYGLNGGTDHPAVDLASGGIISGATALSGGVVAAAANGTTYGGTAYESGSFAALNQGVVISATITSRAGLAVGNLSGYNGAQASAIAPHVLNGGQAIVGGGFTIKGQTFAGSGVVSGGTFEVGSTEQLASGGTDIGGIFGGTQVVSSGALAVRGIFSAGVQLVQGGLASSSVVSAGGTVVAGNGGTISGLTIGSGGTGLTLSGGLVVNQLVAARGLAVVSSGGVVSGATIASGGSEAVISGGVVSGATILSGGTQNVSSGATVQKAVISAGGSMIVASGATIAGLVVAGATSSTGAAGLLTVSPGAVLTNLSVGWRGRIDIEGLTYKPGGKITVSNGILTVTHSDGTSWSTALTGSYKAGDFHLEADSDGSTELVYDKCFLAGTMIRTPEGEQAVETLRVGDLVSVNGAGGSGIRRIEWVGSAEILVDPARSDDVAGYPVRFRAGALGGGVPDRDLFITPEHCVYIEGALVPARMLVNGHSIAYDRTRTRFKIYHFRTETHAIVWSNNMPTETLLDHGEIMGLKPHEAPISAISAGIPVVRADVTGSPLPLLPAIAEPERAAPLRVERSFVEPLHRSLADRAGLLSSEASQKESASGHEDAELHLVSVDGQIIKPVRRIEDMVIFQIPSEMEEVRIRSRAARPDMAEGPFVDDRRHLGVLVGDVHFWDSCGMTRIDTHLSDAALEGWNGLEAAPMRWTGGNARLPLGMRRAGAPGVLGLTIKATARYGAAA</sequence>
<proteinExistence type="predicted"/>
<evidence type="ECO:0000259" key="1">
    <source>
        <dbReference type="Pfam" id="PF13403"/>
    </source>
</evidence>
<gene>
    <name evidence="2" type="ORF">ASAP_0742</name>
</gene>
<dbReference type="SUPFAM" id="SSF51294">
    <property type="entry name" value="Hedgehog/intein (Hint) domain"/>
    <property type="match status" value="1"/>
</dbReference>
<name>A0A060QJ31_9PROT</name>
<dbReference type="InterPro" id="IPR036844">
    <property type="entry name" value="Hint_dom_sf"/>
</dbReference>
<dbReference type="InterPro" id="IPR030930">
    <property type="entry name" value="AIDA"/>
</dbReference>
<reference evidence="2 3" key="2">
    <citation type="journal article" date="2014" name="PLoS ONE">
        <title>Evolution of mitochondria reconstructed from the energy metabolism of living bacteria.</title>
        <authorList>
            <person name="Degli Esposti M."/>
            <person name="Chouaia B."/>
            <person name="Comandatore F."/>
            <person name="Crotti E."/>
            <person name="Sassera D."/>
            <person name="Lievens P.M."/>
            <person name="Daffonchio D."/>
            <person name="Bandi C."/>
        </authorList>
    </citation>
    <scope>NUCLEOTIDE SEQUENCE [LARGE SCALE GENOMIC DNA]</scope>
    <source>
        <strain evidence="2 3">SF2.1</strain>
    </source>
</reference>
<dbReference type="RefSeq" id="WP_023977925.1">
    <property type="nucleotide sequence ID" value="NZ_CBLX010000004.1"/>
</dbReference>
<dbReference type="NCBIfam" id="TIGR04415">
    <property type="entry name" value="O_hepto_targRPT"/>
    <property type="match status" value="2"/>
</dbReference>
<dbReference type="Gene3D" id="2.160.20.20">
    <property type="match status" value="1"/>
</dbReference>
<dbReference type="eggNOG" id="COG3210">
    <property type="taxonomic scope" value="Bacteria"/>
</dbReference>